<evidence type="ECO:0000259" key="5">
    <source>
        <dbReference type="PROSITE" id="PS50977"/>
    </source>
</evidence>
<dbReference type="InterPro" id="IPR004111">
    <property type="entry name" value="Repressor_TetR_C"/>
</dbReference>
<evidence type="ECO:0000256" key="2">
    <source>
        <dbReference type="ARBA" id="ARBA00023125"/>
    </source>
</evidence>
<evidence type="ECO:0000256" key="3">
    <source>
        <dbReference type="ARBA" id="ARBA00023163"/>
    </source>
</evidence>
<dbReference type="InterPro" id="IPR050109">
    <property type="entry name" value="HTH-type_TetR-like_transc_reg"/>
</dbReference>
<dbReference type="Pfam" id="PF00440">
    <property type="entry name" value="TetR_N"/>
    <property type="match status" value="1"/>
</dbReference>
<dbReference type="GO" id="GO:0003700">
    <property type="term" value="F:DNA-binding transcription factor activity"/>
    <property type="evidence" value="ECO:0007669"/>
    <property type="project" value="TreeGrafter"/>
</dbReference>
<dbReference type="PANTHER" id="PTHR30055:SF151">
    <property type="entry name" value="TRANSCRIPTIONAL REGULATORY PROTEIN"/>
    <property type="match status" value="1"/>
</dbReference>
<gene>
    <name evidence="6" type="ORF">D5S18_25110</name>
</gene>
<dbReference type="Proteomes" id="UP000266677">
    <property type="component" value="Unassembled WGS sequence"/>
</dbReference>
<dbReference type="OrthoDB" id="3614211at2"/>
<dbReference type="GO" id="GO:0000976">
    <property type="term" value="F:transcription cis-regulatory region binding"/>
    <property type="evidence" value="ECO:0007669"/>
    <property type="project" value="TreeGrafter"/>
</dbReference>
<dbReference type="AlphaFoldDB" id="A0A3A4KCS3"/>
<accession>A0A3A4KCS3</accession>
<keyword evidence="2 4" id="KW-0238">DNA-binding</keyword>
<keyword evidence="7" id="KW-1185">Reference proteome</keyword>
<dbReference type="Gene3D" id="1.10.357.10">
    <property type="entry name" value="Tetracycline Repressor, domain 2"/>
    <property type="match status" value="1"/>
</dbReference>
<dbReference type="SUPFAM" id="SSF46689">
    <property type="entry name" value="Homeodomain-like"/>
    <property type="match status" value="1"/>
</dbReference>
<name>A0A3A4KCS3_9NOCA</name>
<feature type="DNA-binding region" description="H-T-H motif" evidence="4">
    <location>
        <begin position="38"/>
        <end position="57"/>
    </location>
</feature>
<dbReference type="GO" id="GO:0045892">
    <property type="term" value="P:negative regulation of DNA-templated transcription"/>
    <property type="evidence" value="ECO:0007669"/>
    <property type="project" value="InterPro"/>
</dbReference>
<proteinExistence type="predicted"/>
<comment type="caution">
    <text evidence="6">The sequence shown here is derived from an EMBL/GenBank/DDBJ whole genome shotgun (WGS) entry which is preliminary data.</text>
</comment>
<keyword evidence="1" id="KW-0805">Transcription regulation</keyword>
<reference evidence="6 7" key="1">
    <citation type="submission" date="2018-09" db="EMBL/GenBank/DDBJ databases">
        <title>YIM PH21274 draft genome.</title>
        <authorList>
            <person name="Miao C."/>
        </authorList>
    </citation>
    <scope>NUCLEOTIDE SEQUENCE [LARGE SCALE GENOMIC DNA]</scope>
    <source>
        <strain evidence="6 7">YIM PH 21724</strain>
    </source>
</reference>
<dbReference type="PANTHER" id="PTHR30055">
    <property type="entry name" value="HTH-TYPE TRANSCRIPTIONAL REGULATOR RUTR"/>
    <property type="match status" value="1"/>
</dbReference>
<evidence type="ECO:0000256" key="4">
    <source>
        <dbReference type="PROSITE-ProRule" id="PRU00335"/>
    </source>
</evidence>
<keyword evidence="3" id="KW-0804">Transcription</keyword>
<evidence type="ECO:0000313" key="6">
    <source>
        <dbReference type="EMBL" id="RJO71449.1"/>
    </source>
</evidence>
<dbReference type="SUPFAM" id="SSF48498">
    <property type="entry name" value="Tetracyclin repressor-like, C-terminal domain"/>
    <property type="match status" value="1"/>
</dbReference>
<evidence type="ECO:0000256" key="1">
    <source>
        <dbReference type="ARBA" id="ARBA00023015"/>
    </source>
</evidence>
<dbReference type="InterPro" id="IPR001647">
    <property type="entry name" value="HTH_TetR"/>
</dbReference>
<dbReference type="EMBL" id="QZFU01000033">
    <property type="protein sequence ID" value="RJO71449.1"/>
    <property type="molecule type" value="Genomic_DNA"/>
</dbReference>
<sequence length="221" mass="25372">MPSHNSPRTRAPRGTLNPELIVDTAIDLIDRDGLAALSTRRLAGELAVRPMALYTHFRDKDAILAAVMTELLSRFEWPDPDVEDVEWLRQVMRAYFRLYTAYPALLQLDIQSTQKIDDVEAKITEQLYGRLARLNIDHRTAIGLLATLIRFVLGCATVYPTRHAWDEDPQHWERVRQEWARLPAEAYPSMHALTDDFPTFTQWDVFEFGLNAILAPLTEQG</sequence>
<dbReference type="Pfam" id="PF02909">
    <property type="entry name" value="TetR_C_1"/>
    <property type="match status" value="1"/>
</dbReference>
<dbReference type="RefSeq" id="WP_120043561.1">
    <property type="nucleotide sequence ID" value="NZ_QZFU01000033.1"/>
</dbReference>
<dbReference type="InterPro" id="IPR036271">
    <property type="entry name" value="Tet_transcr_reg_TetR-rel_C_sf"/>
</dbReference>
<evidence type="ECO:0000313" key="7">
    <source>
        <dbReference type="Proteomes" id="UP000266677"/>
    </source>
</evidence>
<feature type="domain" description="HTH tetR-type" evidence="5">
    <location>
        <begin position="15"/>
        <end position="75"/>
    </location>
</feature>
<dbReference type="PROSITE" id="PS50977">
    <property type="entry name" value="HTH_TETR_2"/>
    <property type="match status" value="1"/>
</dbReference>
<dbReference type="InterPro" id="IPR009057">
    <property type="entry name" value="Homeodomain-like_sf"/>
</dbReference>
<organism evidence="6 7">
    <name type="scientific">Nocardia panacis</name>
    <dbReference type="NCBI Taxonomy" id="2340916"/>
    <lineage>
        <taxon>Bacteria</taxon>
        <taxon>Bacillati</taxon>
        <taxon>Actinomycetota</taxon>
        <taxon>Actinomycetes</taxon>
        <taxon>Mycobacteriales</taxon>
        <taxon>Nocardiaceae</taxon>
        <taxon>Nocardia</taxon>
    </lineage>
</organism>
<protein>
    <submittedName>
        <fullName evidence="6">TetR/AcrR family transcriptional regulator</fullName>
    </submittedName>
</protein>